<dbReference type="Proteomes" id="UP000317078">
    <property type="component" value="Unassembled WGS sequence"/>
</dbReference>
<protein>
    <submittedName>
        <fullName evidence="1">Uncharacterized protein</fullName>
    </submittedName>
</protein>
<dbReference type="RefSeq" id="WP_140886704.1">
    <property type="nucleotide sequence ID" value="NZ_RCZP01000046.1"/>
</dbReference>
<evidence type="ECO:0000313" key="1">
    <source>
        <dbReference type="EMBL" id="TPG45717.1"/>
    </source>
</evidence>
<dbReference type="InterPro" id="IPR047675">
    <property type="entry name" value="Putative_zinc-bd"/>
</dbReference>
<dbReference type="EMBL" id="RCZP01000046">
    <property type="protein sequence ID" value="TPG45717.1"/>
    <property type="molecule type" value="Genomic_DNA"/>
</dbReference>
<organism evidence="1 2">
    <name type="scientific">Muricoccus nepalensis</name>
    <dbReference type="NCBI Taxonomy" id="1854500"/>
    <lineage>
        <taxon>Bacteria</taxon>
        <taxon>Pseudomonadati</taxon>
        <taxon>Pseudomonadota</taxon>
        <taxon>Alphaproteobacteria</taxon>
        <taxon>Acetobacterales</taxon>
        <taxon>Roseomonadaceae</taxon>
        <taxon>Muricoccus</taxon>
    </lineage>
</organism>
<comment type="caution">
    <text evidence="1">The sequence shown here is derived from an EMBL/GenBank/DDBJ whole genome shotgun (WGS) entry which is preliminary data.</text>
</comment>
<dbReference type="AlphaFoldDB" id="A0A502F8N9"/>
<sequence>MDPKQPARPCTARLDAAPRCGARARSGEPCRAPAMRNGRCAFHGGKSTGPLTAEGLERIRIARTRHGRSSAEAVAFRRRIAELNREARAVTAFLRGS</sequence>
<reference evidence="1 2" key="1">
    <citation type="journal article" date="2019" name="Environ. Microbiol.">
        <title>Species interactions and distinct microbial communities in high Arctic permafrost affected cryosols are associated with the CH4 and CO2 gas fluxes.</title>
        <authorList>
            <person name="Altshuler I."/>
            <person name="Hamel J."/>
            <person name="Turney S."/>
            <person name="Magnuson E."/>
            <person name="Levesque R."/>
            <person name="Greer C."/>
            <person name="Whyte L.G."/>
        </authorList>
    </citation>
    <scope>NUCLEOTIDE SEQUENCE [LARGE SCALE GENOMIC DNA]</scope>
    <source>
        <strain evidence="1 2">S9.3B</strain>
    </source>
</reference>
<accession>A0A502F8N9</accession>
<gene>
    <name evidence="1" type="ORF">EAH89_26275</name>
</gene>
<keyword evidence="2" id="KW-1185">Reference proteome</keyword>
<dbReference type="OrthoDB" id="7597230at2"/>
<name>A0A502F8N9_9PROT</name>
<proteinExistence type="predicted"/>
<dbReference type="NCBIfam" id="NF041373">
    <property type="entry name" value="HGG_STG"/>
    <property type="match status" value="1"/>
</dbReference>
<evidence type="ECO:0000313" key="2">
    <source>
        <dbReference type="Proteomes" id="UP000317078"/>
    </source>
</evidence>